<evidence type="ECO:0000313" key="2">
    <source>
        <dbReference type="Proteomes" id="UP000789405"/>
    </source>
</evidence>
<feature type="non-terminal residue" evidence="1">
    <location>
        <position position="40"/>
    </location>
</feature>
<sequence>ANIVLSVQKDDAILNIYYSDEKVLLKYTDYDNDFETFLQL</sequence>
<evidence type="ECO:0000313" key="1">
    <source>
        <dbReference type="EMBL" id="CAG8796939.1"/>
    </source>
</evidence>
<dbReference type="EMBL" id="CAJVPY010031726">
    <property type="protein sequence ID" value="CAG8796939.1"/>
    <property type="molecule type" value="Genomic_DNA"/>
</dbReference>
<reference evidence="1" key="1">
    <citation type="submission" date="2021-06" db="EMBL/GenBank/DDBJ databases">
        <authorList>
            <person name="Kallberg Y."/>
            <person name="Tangrot J."/>
            <person name="Rosling A."/>
        </authorList>
    </citation>
    <scope>NUCLEOTIDE SEQUENCE</scope>
    <source>
        <strain evidence="1">MA453B</strain>
    </source>
</reference>
<gene>
    <name evidence="1" type="ORF">DERYTH_LOCUS22588</name>
</gene>
<comment type="caution">
    <text evidence="1">The sequence shown here is derived from an EMBL/GenBank/DDBJ whole genome shotgun (WGS) entry which is preliminary data.</text>
</comment>
<protein>
    <submittedName>
        <fullName evidence="1">11169_t:CDS:1</fullName>
    </submittedName>
</protein>
<dbReference type="AlphaFoldDB" id="A0A9N9JTT8"/>
<feature type="non-terminal residue" evidence="1">
    <location>
        <position position="1"/>
    </location>
</feature>
<accession>A0A9N9JTT8</accession>
<name>A0A9N9JTT8_9GLOM</name>
<proteinExistence type="predicted"/>
<keyword evidence="2" id="KW-1185">Reference proteome</keyword>
<dbReference type="Proteomes" id="UP000789405">
    <property type="component" value="Unassembled WGS sequence"/>
</dbReference>
<organism evidence="1 2">
    <name type="scientific">Dentiscutata erythropus</name>
    <dbReference type="NCBI Taxonomy" id="1348616"/>
    <lineage>
        <taxon>Eukaryota</taxon>
        <taxon>Fungi</taxon>
        <taxon>Fungi incertae sedis</taxon>
        <taxon>Mucoromycota</taxon>
        <taxon>Glomeromycotina</taxon>
        <taxon>Glomeromycetes</taxon>
        <taxon>Diversisporales</taxon>
        <taxon>Gigasporaceae</taxon>
        <taxon>Dentiscutata</taxon>
    </lineage>
</organism>